<evidence type="ECO:0000313" key="4">
    <source>
        <dbReference type="EMBL" id="MBE1608588.1"/>
    </source>
</evidence>
<dbReference type="NCBIfam" id="NF033546">
    <property type="entry name" value="transpos_IS21"/>
    <property type="match status" value="1"/>
</dbReference>
<protein>
    <recommendedName>
        <fullName evidence="3">Integrase catalytic domain-containing protein</fullName>
    </recommendedName>
</protein>
<evidence type="ECO:0000313" key="6">
    <source>
        <dbReference type="EMBL" id="MBE1609409.1"/>
    </source>
</evidence>
<feature type="domain" description="Integrase catalytic" evidence="3">
    <location>
        <begin position="107"/>
        <end position="277"/>
    </location>
</feature>
<feature type="region of interest" description="Disordered" evidence="2">
    <location>
        <begin position="488"/>
        <end position="509"/>
    </location>
</feature>
<proteinExistence type="inferred from homology"/>
<comment type="caution">
    <text evidence="4">The sequence shown here is derived from an EMBL/GenBank/DDBJ whole genome shotgun (WGS) entry which is preliminary data.</text>
</comment>
<gene>
    <name evidence="4" type="ORF">HEB94_005436</name>
    <name evidence="5" type="ORF">HEB94_005832</name>
    <name evidence="6" type="ORF">HEB94_006257</name>
</gene>
<dbReference type="Gene3D" id="3.30.420.10">
    <property type="entry name" value="Ribonuclease H-like superfamily/Ribonuclease H"/>
    <property type="match status" value="1"/>
</dbReference>
<evidence type="ECO:0000256" key="2">
    <source>
        <dbReference type="SAM" id="MobiDB-lite"/>
    </source>
</evidence>
<dbReference type="InterPro" id="IPR036397">
    <property type="entry name" value="RNaseH_sf"/>
</dbReference>
<dbReference type="InterPro" id="IPR054353">
    <property type="entry name" value="IstA-like_C"/>
</dbReference>
<evidence type="ECO:0000313" key="5">
    <source>
        <dbReference type="EMBL" id="MBE1608984.1"/>
    </source>
</evidence>
<accession>A0A927N0C1</accession>
<dbReference type="EMBL" id="JADBEM010000001">
    <property type="protein sequence ID" value="MBE1608984.1"/>
    <property type="molecule type" value="Genomic_DNA"/>
</dbReference>
<dbReference type="GO" id="GO:0015074">
    <property type="term" value="P:DNA integration"/>
    <property type="evidence" value="ECO:0007669"/>
    <property type="project" value="InterPro"/>
</dbReference>
<dbReference type="EMBL" id="JADBEM010000001">
    <property type="protein sequence ID" value="MBE1608588.1"/>
    <property type="molecule type" value="Genomic_DNA"/>
</dbReference>
<evidence type="ECO:0000313" key="7">
    <source>
        <dbReference type="Proteomes" id="UP000638648"/>
    </source>
</evidence>
<dbReference type="SUPFAM" id="SSF53098">
    <property type="entry name" value="Ribonuclease H-like"/>
    <property type="match status" value="1"/>
</dbReference>
<dbReference type="InterPro" id="IPR012337">
    <property type="entry name" value="RNaseH-like_sf"/>
</dbReference>
<organism evidence="4 7">
    <name type="scientific">Actinopolymorpha pittospori</name>
    <dbReference type="NCBI Taxonomy" id="648752"/>
    <lineage>
        <taxon>Bacteria</taxon>
        <taxon>Bacillati</taxon>
        <taxon>Actinomycetota</taxon>
        <taxon>Actinomycetes</taxon>
        <taxon>Propionibacteriales</taxon>
        <taxon>Actinopolymorphaceae</taxon>
        <taxon>Actinopolymorpha</taxon>
    </lineage>
</organism>
<dbReference type="PROSITE" id="PS50994">
    <property type="entry name" value="INTEGRASE"/>
    <property type="match status" value="1"/>
</dbReference>
<dbReference type="InterPro" id="IPR001584">
    <property type="entry name" value="Integrase_cat-core"/>
</dbReference>
<keyword evidence="7" id="KW-1185">Reference proteome</keyword>
<sequence>MDIIAAYREVGTYRGAAAMCGVSHKTVKRVIERQEAGGDVASEREPRGHNYDEVGDLVARRVEATSGRISAKRLLPVAAAAGYAGSARNFRRLVADAKGQWRKDNHRGRRPGVWAPGQHLLIDWGVELGVHVFCAVLAWSRYRFVRFAHDERAETTLRLLAECFESLGGVPKVVLADRMGCLKAGVVANAVVPTGGYVRFAAHYRFRPDFCEAADPQSKGMVENLVGYAKRDLLIPQAPFADLPAANTAAAQWCREVNQVRHAEICAVPAERLPAERGLLGELPSLRPSLGRATLRKVDRLSCVRYGSARYSVPTSSIGASVQIICHAGSAPGGVGGRLLVLEPGTGQVLAEHRLVAPGEASILDEHYGGPRPELPARAVRAKTQAEKDFCALGDVAEEFIKGAAAAGNSRLAAELADITTLEAAHGRQALLAALNRAVAFGRFKAADVRSILATGAGAPEPAEPGDVLILPLPAVPVRSLADYALTTDAEHSTPAEPRNTNPAREIIS</sequence>
<dbReference type="AlphaFoldDB" id="A0A927N0C1"/>
<reference evidence="4" key="1">
    <citation type="submission" date="2020-10" db="EMBL/GenBank/DDBJ databases">
        <title>Sequencing the genomes of 1000 actinobacteria strains.</title>
        <authorList>
            <person name="Klenk H.-P."/>
        </authorList>
    </citation>
    <scope>NUCLEOTIDE SEQUENCE</scope>
    <source>
        <strain evidence="4">DSM 45354</strain>
    </source>
</reference>
<dbReference type="PANTHER" id="PTHR35004">
    <property type="entry name" value="TRANSPOSASE RV3428C-RELATED"/>
    <property type="match status" value="1"/>
</dbReference>
<dbReference type="EMBL" id="JADBEM010000001">
    <property type="protein sequence ID" value="MBE1609409.1"/>
    <property type="molecule type" value="Genomic_DNA"/>
</dbReference>
<dbReference type="PANTHER" id="PTHR35004:SF7">
    <property type="entry name" value="INTEGRASE PROTEIN"/>
    <property type="match status" value="1"/>
</dbReference>
<dbReference type="Pfam" id="PF22483">
    <property type="entry name" value="Mu-transpos_C_2"/>
    <property type="match status" value="1"/>
</dbReference>
<evidence type="ECO:0000256" key="1">
    <source>
        <dbReference type="ARBA" id="ARBA00009277"/>
    </source>
</evidence>
<evidence type="ECO:0000259" key="3">
    <source>
        <dbReference type="PROSITE" id="PS50994"/>
    </source>
</evidence>
<dbReference type="Proteomes" id="UP000638648">
    <property type="component" value="Unassembled WGS sequence"/>
</dbReference>
<name>A0A927N0C1_9ACTN</name>
<comment type="similarity">
    <text evidence="1">Belongs to the transposase IS21/IS408/IS1162 family.</text>
</comment>
<dbReference type="GO" id="GO:0003676">
    <property type="term" value="F:nucleic acid binding"/>
    <property type="evidence" value="ECO:0007669"/>
    <property type="project" value="InterPro"/>
</dbReference>